<evidence type="ECO:0000313" key="4">
    <source>
        <dbReference type="EMBL" id="KAE9058805.1"/>
    </source>
</evidence>
<dbReference type="Proteomes" id="UP000437068">
    <property type="component" value="Unassembled WGS sequence"/>
</dbReference>
<dbReference type="EMBL" id="QXGE01006004">
    <property type="protein sequence ID" value="KAE9266133.1"/>
    <property type="molecule type" value="Genomic_DNA"/>
</dbReference>
<dbReference type="Proteomes" id="UP000488956">
    <property type="component" value="Unassembled WGS sequence"/>
</dbReference>
<evidence type="ECO:0000313" key="10">
    <source>
        <dbReference type="Proteomes" id="UP000429523"/>
    </source>
</evidence>
<gene>
    <name evidence="9" type="ORF">PF001_g30606</name>
    <name evidence="8" type="ORF">PF002_g31011</name>
    <name evidence="6" type="ORF">PF004_g30448</name>
    <name evidence="7" type="ORF">PF005_g30761</name>
    <name evidence="5" type="ORF">PF006_g30487</name>
    <name evidence="3" type="ORF">PF007_g31359</name>
    <name evidence="1" type="ORF">PF009_g31512</name>
    <name evidence="4" type="ORF">PF010_g30866</name>
    <name evidence="2" type="ORF">PF011_g31109</name>
</gene>
<evidence type="ECO:0000313" key="9">
    <source>
        <dbReference type="EMBL" id="KAE9266133.1"/>
    </source>
</evidence>
<name>A0A6A3DGZ3_9STRA</name>
<dbReference type="EMBL" id="QXFZ01006641">
    <property type="protein sequence ID" value="KAE9058283.1"/>
    <property type="molecule type" value="Genomic_DNA"/>
</dbReference>
<dbReference type="EMBL" id="QXGD01005254">
    <property type="protein sequence ID" value="KAE9166861.1"/>
    <property type="molecule type" value="Genomic_DNA"/>
</dbReference>
<dbReference type="EMBL" id="QXGC01006389">
    <property type="protein sequence ID" value="KAE9162559.1"/>
    <property type="molecule type" value="Genomic_DNA"/>
</dbReference>
<dbReference type="Proteomes" id="UP000433483">
    <property type="component" value="Unassembled WGS sequence"/>
</dbReference>
<evidence type="ECO:0000313" key="13">
    <source>
        <dbReference type="Proteomes" id="UP000440367"/>
    </source>
</evidence>
<evidence type="ECO:0000313" key="3">
    <source>
        <dbReference type="EMBL" id="KAE9058283.1"/>
    </source>
</evidence>
<comment type="caution">
    <text evidence="1">The sequence shown here is derived from an EMBL/GenBank/DDBJ whole genome shotgun (WGS) entry which is preliminary data.</text>
</comment>
<dbReference type="EMBL" id="QXGA01005869">
    <property type="protein sequence ID" value="KAE9065336.1"/>
    <property type="molecule type" value="Genomic_DNA"/>
</dbReference>
<evidence type="ECO:0000313" key="8">
    <source>
        <dbReference type="EMBL" id="KAE9166861.1"/>
    </source>
</evidence>
<evidence type="ECO:0000313" key="17">
    <source>
        <dbReference type="Proteomes" id="UP000476176"/>
    </source>
</evidence>
<dbReference type="EMBL" id="QXGF01006078">
    <property type="protein sequence ID" value="KAE8918171.1"/>
    <property type="molecule type" value="Genomic_DNA"/>
</dbReference>
<reference evidence="10 11" key="1">
    <citation type="submission" date="2018-08" db="EMBL/GenBank/DDBJ databases">
        <title>Genomic investigation of the strawberry pathogen Phytophthora fragariae indicates pathogenicity is determined by transcriptional variation in three key races.</title>
        <authorList>
            <person name="Adams T.M."/>
            <person name="Armitage A.D."/>
            <person name="Sobczyk M.K."/>
            <person name="Bates H.J."/>
            <person name="Dunwell J.M."/>
            <person name="Nellist C.F."/>
            <person name="Harrison R.J."/>
        </authorList>
    </citation>
    <scope>NUCLEOTIDE SEQUENCE [LARGE SCALE GENOMIC DNA]</scope>
    <source>
        <strain evidence="9 12">A4</strain>
        <strain evidence="8 13">BC-1</strain>
        <strain evidence="6 17">BC-23</strain>
        <strain evidence="7 11">NOV-27</strain>
        <strain evidence="5 14">NOV-5</strain>
        <strain evidence="3 15">NOV-71</strain>
        <strain evidence="1 10">NOV-9</strain>
        <strain evidence="4 18">ONT-3</strain>
        <strain evidence="2 16">SCRP245</strain>
    </source>
</reference>
<dbReference type="Proteomes" id="UP000440732">
    <property type="component" value="Unassembled WGS sequence"/>
</dbReference>
<evidence type="ECO:0000313" key="1">
    <source>
        <dbReference type="EMBL" id="KAE8918171.1"/>
    </source>
</evidence>
<evidence type="ECO:0000313" key="12">
    <source>
        <dbReference type="Proteomes" id="UP000437068"/>
    </source>
</evidence>
<dbReference type="Proteomes" id="UP000441208">
    <property type="component" value="Unassembled WGS sequence"/>
</dbReference>
<evidence type="ECO:0000313" key="11">
    <source>
        <dbReference type="Proteomes" id="UP000433483"/>
    </source>
</evidence>
<dbReference type="EMBL" id="QXFX01006299">
    <property type="protein sequence ID" value="KAE9058805.1"/>
    <property type="molecule type" value="Genomic_DNA"/>
</dbReference>
<organism evidence="1 10">
    <name type="scientific">Phytophthora fragariae</name>
    <dbReference type="NCBI Taxonomy" id="53985"/>
    <lineage>
        <taxon>Eukaryota</taxon>
        <taxon>Sar</taxon>
        <taxon>Stramenopiles</taxon>
        <taxon>Oomycota</taxon>
        <taxon>Peronosporomycetes</taxon>
        <taxon>Peronosporales</taxon>
        <taxon>Peronosporaceae</taxon>
        <taxon>Phytophthora</taxon>
    </lineage>
</organism>
<evidence type="ECO:0000313" key="15">
    <source>
        <dbReference type="Proteomes" id="UP000441208"/>
    </source>
</evidence>
<dbReference type="EMBL" id="QXGB01005601">
    <property type="protein sequence ID" value="KAE9162673.1"/>
    <property type="molecule type" value="Genomic_DNA"/>
</dbReference>
<dbReference type="Proteomes" id="UP000429523">
    <property type="component" value="Unassembled WGS sequence"/>
</dbReference>
<evidence type="ECO:0000313" key="2">
    <source>
        <dbReference type="EMBL" id="KAE8957540.1"/>
    </source>
</evidence>
<protein>
    <submittedName>
        <fullName evidence="1">Uncharacterized protein</fullName>
    </submittedName>
</protein>
<dbReference type="Proteomes" id="UP000460718">
    <property type="component" value="Unassembled WGS sequence"/>
</dbReference>
<dbReference type="Proteomes" id="UP000476176">
    <property type="component" value="Unassembled WGS sequence"/>
</dbReference>
<evidence type="ECO:0000313" key="16">
    <source>
        <dbReference type="Proteomes" id="UP000460718"/>
    </source>
</evidence>
<accession>A0A6A3DGZ3</accession>
<dbReference type="Proteomes" id="UP000440367">
    <property type="component" value="Unassembled WGS sequence"/>
</dbReference>
<keyword evidence="11" id="KW-1185">Reference proteome</keyword>
<proteinExistence type="predicted"/>
<evidence type="ECO:0000313" key="7">
    <source>
        <dbReference type="EMBL" id="KAE9162673.1"/>
    </source>
</evidence>
<sequence length="35" mass="4045">MSVRLFALAIGLRPIEALRRVKLCLWKTIAMKQDC</sequence>
<evidence type="ECO:0000313" key="5">
    <source>
        <dbReference type="EMBL" id="KAE9065336.1"/>
    </source>
</evidence>
<dbReference type="AlphaFoldDB" id="A0A6A3DGZ3"/>
<evidence type="ECO:0000313" key="6">
    <source>
        <dbReference type="EMBL" id="KAE9162559.1"/>
    </source>
</evidence>
<dbReference type="EMBL" id="QXFW01007216">
    <property type="protein sequence ID" value="KAE8957540.1"/>
    <property type="molecule type" value="Genomic_DNA"/>
</dbReference>
<evidence type="ECO:0000313" key="18">
    <source>
        <dbReference type="Proteomes" id="UP000488956"/>
    </source>
</evidence>
<evidence type="ECO:0000313" key="14">
    <source>
        <dbReference type="Proteomes" id="UP000440732"/>
    </source>
</evidence>